<dbReference type="SUPFAM" id="SSF48317">
    <property type="entry name" value="Acid phosphatase/Vanadium-dependent haloperoxidase"/>
    <property type="match status" value="1"/>
</dbReference>
<evidence type="ECO:0000256" key="5">
    <source>
        <dbReference type="ARBA" id="ARBA00023136"/>
    </source>
</evidence>
<feature type="compositionally biased region" description="Polar residues" evidence="6">
    <location>
        <begin position="577"/>
        <end position="586"/>
    </location>
</feature>
<dbReference type="InterPro" id="IPR036938">
    <property type="entry name" value="PAP2/HPO_sf"/>
</dbReference>
<feature type="region of interest" description="Disordered" evidence="6">
    <location>
        <begin position="1"/>
        <end position="42"/>
    </location>
</feature>
<feature type="domain" description="Phosphatidic acid phosphatase type 2/haloperoxidase" evidence="8">
    <location>
        <begin position="152"/>
        <end position="314"/>
    </location>
</feature>
<evidence type="ECO:0000313" key="10">
    <source>
        <dbReference type="Proteomes" id="UP000480548"/>
    </source>
</evidence>
<keyword evidence="3 7" id="KW-0812">Transmembrane</keyword>
<comment type="caution">
    <text evidence="9">The sequence shown here is derived from an EMBL/GenBank/DDBJ whole genome shotgun (WGS) entry which is preliminary data.</text>
</comment>
<feature type="transmembrane region" description="Helical" evidence="7">
    <location>
        <begin position="149"/>
        <end position="172"/>
    </location>
</feature>
<sequence length="697" mass="77217">MGLFTRTQNPPPPQADPAAPRGSFFSRRDKPSVSTAGTGNQTGVSPASPYAFINRRPTFGGWVKTIWLDIITMAAMGAIGLGVYMAPPAPTRNFPVYYANGEIVYPEMAYPLRKNIIPIWLAAFLASIIPIFFFVLLQIRIKSFWDANNAIVGLLYSLINAAVFQVFIKWLIGGLRPHFLAVCQPRVTLPPAAGSVAGSAEGVGPGGGSGFGYIMFTKAICTGDKDDINDSLESFPSGHSTAAFAGFVFMFLWLNAKLKLWSNYHPAMWKMICVYAPLLGAVLIAGSLTIDEFHHWYDVVGGALIGTIFAFGAYRMVYAAIWDWRYNHIPLPRGHDGVNFGKGVGYGGFENAVFTRKAGWGTFVEGNFYDDKGRHGHHGHRRSRSRSMVPTGNEILWQTVPPDINSTACHHINPRWANNVEYAFVRTKPDQEPIPRFIGFYGNNGRPQTGCIPFNLKVIIKWEPELGDQLQAADTLKRDLNRWAVLVPHTERTERLRDILATLEMDYADGHVAWRSGDDWRVDRDPIRLFGPNETEVEFRQRDIIDSDNESDYNYERDGDDGDDDENEEIIGDSLGSPRQSGSTEGSEIVAGPDDPLRNIQWPRSVLDASRDLLISQMQPVAGVFEVPDVTDLQLLNLGLEPPIDDILDLASTRSSVANHEAGLTGAIQLMRDLSGPDSDLEADQDFVGRNPLDELE</sequence>
<evidence type="ECO:0000256" key="1">
    <source>
        <dbReference type="ARBA" id="ARBA00004141"/>
    </source>
</evidence>
<dbReference type="AlphaFoldDB" id="A0A7C8JUW6"/>
<feature type="transmembrane region" description="Helical" evidence="7">
    <location>
        <begin position="296"/>
        <end position="317"/>
    </location>
</feature>
<feature type="compositionally biased region" description="Polar residues" evidence="6">
    <location>
        <begin position="32"/>
        <end position="42"/>
    </location>
</feature>
<evidence type="ECO:0000256" key="4">
    <source>
        <dbReference type="ARBA" id="ARBA00022989"/>
    </source>
</evidence>
<evidence type="ECO:0000259" key="8">
    <source>
        <dbReference type="SMART" id="SM00014"/>
    </source>
</evidence>
<dbReference type="Pfam" id="PF01569">
    <property type="entry name" value="PAP2"/>
    <property type="match status" value="1"/>
</dbReference>
<comment type="subcellular location">
    <subcellularLocation>
        <location evidence="1">Membrane</location>
        <topology evidence="1">Multi-pass membrane protein</topology>
    </subcellularLocation>
</comment>
<dbReference type="GO" id="GO:0006644">
    <property type="term" value="P:phospholipid metabolic process"/>
    <property type="evidence" value="ECO:0007669"/>
    <property type="project" value="InterPro"/>
</dbReference>
<name>A0A7C8JUW6_ORBOL</name>
<gene>
    <name evidence="9" type="ORF">TWF703_010791</name>
</gene>
<feature type="region of interest" description="Disordered" evidence="6">
    <location>
        <begin position="542"/>
        <end position="597"/>
    </location>
</feature>
<reference evidence="9 10" key="1">
    <citation type="submission" date="2019-06" db="EMBL/GenBank/DDBJ databases">
        <authorList>
            <person name="Palmer J.M."/>
        </authorList>
    </citation>
    <scope>NUCLEOTIDE SEQUENCE [LARGE SCALE GENOMIC DNA]</scope>
    <source>
        <strain evidence="9 10">TWF703</strain>
    </source>
</reference>
<feature type="region of interest" description="Disordered" evidence="6">
    <location>
        <begin position="675"/>
        <end position="697"/>
    </location>
</feature>
<feature type="transmembrane region" description="Helical" evidence="7">
    <location>
        <begin position="268"/>
        <end position="290"/>
    </location>
</feature>
<dbReference type="CDD" id="cd03390">
    <property type="entry name" value="PAP2_containing_1_like"/>
    <property type="match status" value="1"/>
</dbReference>
<evidence type="ECO:0000256" key="6">
    <source>
        <dbReference type="SAM" id="MobiDB-lite"/>
    </source>
</evidence>
<dbReference type="PANTHER" id="PTHR10165:SF84">
    <property type="entry name" value="PHOSPHATIDIC ACID PHOSPHATASE BETA"/>
    <property type="match status" value="1"/>
</dbReference>
<dbReference type="PANTHER" id="PTHR10165">
    <property type="entry name" value="LIPID PHOSPHATE PHOSPHATASE"/>
    <property type="match status" value="1"/>
</dbReference>
<dbReference type="SMART" id="SM00014">
    <property type="entry name" value="acidPPc"/>
    <property type="match status" value="1"/>
</dbReference>
<dbReference type="GO" id="GO:0008195">
    <property type="term" value="F:phosphatidate phosphatase activity"/>
    <property type="evidence" value="ECO:0007669"/>
    <property type="project" value="TreeGrafter"/>
</dbReference>
<feature type="transmembrane region" description="Helical" evidence="7">
    <location>
        <begin position="238"/>
        <end position="256"/>
    </location>
</feature>
<dbReference type="InterPro" id="IPR000326">
    <property type="entry name" value="PAP2/HPO"/>
</dbReference>
<dbReference type="Gene3D" id="1.20.144.10">
    <property type="entry name" value="Phosphatidic acid phosphatase type 2/haloperoxidase"/>
    <property type="match status" value="1"/>
</dbReference>
<evidence type="ECO:0000256" key="2">
    <source>
        <dbReference type="ARBA" id="ARBA00008816"/>
    </source>
</evidence>
<evidence type="ECO:0000313" key="9">
    <source>
        <dbReference type="EMBL" id="KAF3143378.1"/>
    </source>
</evidence>
<feature type="transmembrane region" description="Helical" evidence="7">
    <location>
        <begin position="116"/>
        <end position="137"/>
    </location>
</feature>
<comment type="similarity">
    <text evidence="2">Belongs to the PA-phosphatase related phosphoesterase family.</text>
</comment>
<dbReference type="InterPro" id="IPR043216">
    <property type="entry name" value="PAP-like"/>
</dbReference>
<organism evidence="9 10">
    <name type="scientific">Orbilia oligospora</name>
    <name type="common">Nematode-trapping fungus</name>
    <name type="synonym">Arthrobotrys oligospora</name>
    <dbReference type="NCBI Taxonomy" id="2813651"/>
    <lineage>
        <taxon>Eukaryota</taxon>
        <taxon>Fungi</taxon>
        <taxon>Dikarya</taxon>
        <taxon>Ascomycota</taxon>
        <taxon>Pezizomycotina</taxon>
        <taxon>Orbiliomycetes</taxon>
        <taxon>Orbiliales</taxon>
        <taxon>Orbiliaceae</taxon>
        <taxon>Orbilia</taxon>
    </lineage>
</organism>
<dbReference type="EMBL" id="WIQZ01000009">
    <property type="protein sequence ID" value="KAF3143378.1"/>
    <property type="molecule type" value="Genomic_DNA"/>
</dbReference>
<feature type="transmembrane region" description="Helical" evidence="7">
    <location>
        <begin position="66"/>
        <end position="86"/>
    </location>
</feature>
<dbReference type="Proteomes" id="UP000480548">
    <property type="component" value="Unassembled WGS sequence"/>
</dbReference>
<accession>A0A7C8JUW6</accession>
<keyword evidence="4 7" id="KW-1133">Transmembrane helix</keyword>
<keyword evidence="5 7" id="KW-0472">Membrane</keyword>
<evidence type="ECO:0000256" key="3">
    <source>
        <dbReference type="ARBA" id="ARBA00022692"/>
    </source>
</evidence>
<dbReference type="GO" id="GO:0016020">
    <property type="term" value="C:membrane"/>
    <property type="evidence" value="ECO:0007669"/>
    <property type="project" value="UniProtKB-SubCell"/>
</dbReference>
<proteinExistence type="inferred from homology"/>
<evidence type="ECO:0000256" key="7">
    <source>
        <dbReference type="SAM" id="Phobius"/>
    </source>
</evidence>
<dbReference type="GO" id="GO:0046839">
    <property type="term" value="P:phospholipid dephosphorylation"/>
    <property type="evidence" value="ECO:0007669"/>
    <property type="project" value="TreeGrafter"/>
</dbReference>
<dbReference type="FunFam" id="1.20.144.10:FF:000035">
    <property type="entry name" value="Putative Lipid phosphate phosphatase 1"/>
    <property type="match status" value="1"/>
</dbReference>
<protein>
    <recommendedName>
        <fullName evidence="8">Phosphatidic acid phosphatase type 2/haloperoxidase domain-containing protein</fullName>
    </recommendedName>
</protein>
<feature type="compositionally biased region" description="Acidic residues" evidence="6">
    <location>
        <begin position="546"/>
        <end position="571"/>
    </location>
</feature>